<organism evidence="3 4">
    <name type="scientific">Nostoc spongiaeforme FACHB-130</name>
    <dbReference type="NCBI Taxonomy" id="1357510"/>
    <lineage>
        <taxon>Bacteria</taxon>
        <taxon>Bacillati</taxon>
        <taxon>Cyanobacteriota</taxon>
        <taxon>Cyanophyceae</taxon>
        <taxon>Nostocales</taxon>
        <taxon>Nostocaceae</taxon>
        <taxon>Nostoc</taxon>
    </lineage>
</organism>
<proteinExistence type="predicted"/>
<protein>
    <submittedName>
        <fullName evidence="3">Caspase family protein</fullName>
    </submittedName>
</protein>
<accession>A0ABR8FUD7</accession>
<dbReference type="PANTHER" id="PTHR48104:SF30">
    <property type="entry name" value="METACASPASE-1"/>
    <property type="match status" value="1"/>
</dbReference>
<dbReference type="Proteomes" id="UP000603457">
    <property type="component" value="Unassembled WGS sequence"/>
</dbReference>
<dbReference type="InterPro" id="IPR027417">
    <property type="entry name" value="P-loop_NTPase"/>
</dbReference>
<dbReference type="EMBL" id="JACJTB010000011">
    <property type="protein sequence ID" value="MBD2594906.1"/>
    <property type="molecule type" value="Genomic_DNA"/>
</dbReference>
<gene>
    <name evidence="3" type="ORF">H6G74_11270</name>
</gene>
<feature type="domain" description="Novel STAND NTPase 1" evidence="2">
    <location>
        <begin position="520"/>
        <end position="935"/>
    </location>
</feature>
<dbReference type="Gene3D" id="3.40.50.1460">
    <property type="match status" value="1"/>
</dbReference>
<sequence length="1255" mass="142102">MPRAIIKTDVKKLWCLVIGINEYQDKNLRALRYAVADCQGFAQAVKQANHKFIHTEIIEHHSQALPAPSLAEIRASFQHIVKSANPQDTVLFYFCGHGILEPESQQAVLCLTHTQTDDLLNTSLTMQELLTVLGNCQAAQQIVILDACHSGSFTLRNSPTPQMLEQLQKVAVQKKQTGYSQGFYALLSCDKEQLSWEFPDLGHGVFIYFLIRGLLGEAADARGEIEVKSLYKYIYHQTLQYIDKLNQGLRLINQQKRSRGDTDGLKKEQPQQTPKLIVEAVGELVLGYKATEIELRSHRQALIVNGLSDGEITPEISKMLAGAGGFDLRYWHPQARDLPDVRQAIQNCLLNQASSASLEDATSLLYLRGRIEETTTGEAFLVISDEIKLSRDWLRQSLRQSNIAQQIVVLDCLVDAQNTASLQNWLEDLQQESEISQCLIIGAATIENAEEFATALLTTLQTSNLQTGLSVAGWIMGVQGELAESQIWRNYWLGGMQGVIEILPATSQQKSQRVDLGICPYMGLRAFSEKDAKYFFGQEVLTQRIINEVNHKSFLAVVGASGSGKSSVVQAGLMAQLRLGKQLPGSETWLIKYLRPGEKPLQELAKIMADSEENPLQAEGLLHLGGEGFVHWLRTRNEPMVVLIIDQFEEIFTLATTGDRQVFLDILLEALDYASDRFKLIITLRADFISPCLELPKLSQKLQASHVLVPPRLSAENYRQIIEKPAEQVELKVQSGLVELLLSDLQQSVGDLPLLQFVLEQLWEHRDQNTGELTVSAYRDKIGGIKVALELKAQAIYDSLSPKEQKIAQWIFLSLTRLGQGTEDTKKQVHKSQLLQGKYPQYLVEKTLQKFIDAKLIVVNLPENEANIGQSRTADSISQELEILKSEVTIEVAHEILIRHWSSLRWWLDENRDRLYQQERLEKKRKEWEQKRKHPDFLLQKTQLTEAEAYYQKYKDYLTPQEKEYIQASKQARLKNRFLLGSTSTITLLLIAAFSIFAWQQQQQNQLAQIIRYSSFNIITPDIAKTTLNSLPALLNNAHKHQQAGDINQALDDYRQIWRITLNLQDKISQEPQKFADIFKHKTTLQQASQKAEKSLAEIIKKTRLSTLEAELQQGRFGDLVDTDFAKLENQYTGALKTSYAILMREQGAKADANNDGYLTEGEEKLLPCETLKDIETLWRKYTENRCNWTDESTCRELQGQNLTIKLSFPPSAYLLKRRWEECQVIVGGSGLTALTNQRQKAGGKNLTMLGIRAF</sequence>
<evidence type="ECO:0000313" key="4">
    <source>
        <dbReference type="Proteomes" id="UP000603457"/>
    </source>
</evidence>
<dbReference type="InterPro" id="IPR049052">
    <property type="entry name" value="nSTAND1"/>
</dbReference>
<dbReference type="PANTHER" id="PTHR48104">
    <property type="entry name" value="METACASPASE-4"/>
    <property type="match status" value="1"/>
</dbReference>
<dbReference type="RefSeq" id="WP_190967749.1">
    <property type="nucleotide sequence ID" value="NZ_JACJTB010000011.1"/>
</dbReference>
<dbReference type="Pfam" id="PF20703">
    <property type="entry name" value="nSTAND1"/>
    <property type="match status" value="1"/>
</dbReference>
<feature type="domain" description="Peptidase C14 caspase" evidence="1">
    <location>
        <begin position="14"/>
        <end position="218"/>
    </location>
</feature>
<dbReference type="InterPro" id="IPR011600">
    <property type="entry name" value="Pept_C14_caspase"/>
</dbReference>
<evidence type="ECO:0000313" key="3">
    <source>
        <dbReference type="EMBL" id="MBD2594906.1"/>
    </source>
</evidence>
<evidence type="ECO:0000259" key="1">
    <source>
        <dbReference type="Pfam" id="PF00656"/>
    </source>
</evidence>
<dbReference type="SUPFAM" id="SSF52129">
    <property type="entry name" value="Caspase-like"/>
    <property type="match status" value="1"/>
</dbReference>
<dbReference type="InterPro" id="IPR029030">
    <property type="entry name" value="Caspase-like_dom_sf"/>
</dbReference>
<evidence type="ECO:0000259" key="2">
    <source>
        <dbReference type="Pfam" id="PF20703"/>
    </source>
</evidence>
<reference evidence="3 4" key="1">
    <citation type="journal article" date="2020" name="ISME J.">
        <title>Comparative genomics reveals insights into cyanobacterial evolution and habitat adaptation.</title>
        <authorList>
            <person name="Chen M.Y."/>
            <person name="Teng W.K."/>
            <person name="Zhao L."/>
            <person name="Hu C.X."/>
            <person name="Zhou Y.K."/>
            <person name="Han B.P."/>
            <person name="Song L.R."/>
            <person name="Shu W.S."/>
        </authorList>
    </citation>
    <scope>NUCLEOTIDE SEQUENCE [LARGE SCALE GENOMIC DNA]</scope>
    <source>
        <strain evidence="3 4">FACHB-130</strain>
    </source>
</reference>
<dbReference type="Pfam" id="PF00656">
    <property type="entry name" value="Peptidase_C14"/>
    <property type="match status" value="1"/>
</dbReference>
<dbReference type="SUPFAM" id="SSF52540">
    <property type="entry name" value="P-loop containing nucleoside triphosphate hydrolases"/>
    <property type="match status" value="1"/>
</dbReference>
<keyword evidence="4" id="KW-1185">Reference proteome</keyword>
<dbReference type="InterPro" id="IPR050452">
    <property type="entry name" value="Metacaspase"/>
</dbReference>
<comment type="caution">
    <text evidence="3">The sequence shown here is derived from an EMBL/GenBank/DDBJ whole genome shotgun (WGS) entry which is preliminary data.</text>
</comment>
<name>A0ABR8FUD7_9NOSO</name>